<dbReference type="PANTHER" id="PTHR47821:SF2">
    <property type="entry name" value="PHOSPHOGLYCERATE MUTASE FAMILY PROTEIN"/>
    <property type="match status" value="1"/>
</dbReference>
<evidence type="ECO:0000256" key="3">
    <source>
        <dbReference type="SAM" id="Phobius"/>
    </source>
</evidence>
<feature type="active site" description="Proton donor/acceptor" evidence="1">
    <location>
        <position position="125"/>
    </location>
</feature>
<dbReference type="STRING" id="1802407.A3I40_02265"/>
<comment type="caution">
    <text evidence="4">The sequence shown here is derived from an EMBL/GenBank/DDBJ whole genome shotgun (WGS) entry which is preliminary data.</text>
</comment>
<keyword evidence="3" id="KW-0472">Membrane</keyword>
<dbReference type="Pfam" id="PF00300">
    <property type="entry name" value="His_Phos_1"/>
    <property type="match status" value="1"/>
</dbReference>
<sequence length="248" mass="28516">MSGYKGNGIISLFFIVVPILAQRIIRKQQFVWYDLGTVKKLRNTYLFMRHAEAGVNRLNIVCSDSKKYPLTAGGRRVAKRAGRLLRQKCPPQVIYTSPVRRAMATARIVGRFSQAPVKAVKEFRELYFGSYENKSVVDYHASRPRPFERFVKSIGEAETLNHAKRRMAAGFKKIEHRHRGRIILIVSHGDPLWMLESWLLKLSLGAALKFGEKVYLETGEVHRVYEQGGRFEFKSLYRPPVGRGHQLI</sequence>
<dbReference type="InterPro" id="IPR029033">
    <property type="entry name" value="His_PPase_superfam"/>
</dbReference>
<feature type="active site" description="Tele-phosphohistidine intermediate" evidence="1">
    <location>
        <position position="50"/>
    </location>
</feature>
<dbReference type="Gene3D" id="3.40.50.1240">
    <property type="entry name" value="Phosphoglycerate mutase-like"/>
    <property type="match status" value="1"/>
</dbReference>
<evidence type="ECO:0000313" key="5">
    <source>
        <dbReference type="Proteomes" id="UP000178723"/>
    </source>
</evidence>
<dbReference type="AlphaFoldDB" id="A0A1F7V9T0"/>
<evidence type="ECO:0000256" key="1">
    <source>
        <dbReference type="PIRSR" id="PIRSR613078-1"/>
    </source>
</evidence>
<dbReference type="CDD" id="cd07067">
    <property type="entry name" value="HP_PGM_like"/>
    <property type="match status" value="1"/>
</dbReference>
<dbReference type="EMBL" id="MGEP01000024">
    <property type="protein sequence ID" value="OGL87276.1"/>
    <property type="molecule type" value="Genomic_DNA"/>
</dbReference>
<dbReference type="InterPro" id="IPR013078">
    <property type="entry name" value="His_Pase_superF_clade-1"/>
</dbReference>
<dbReference type="SMART" id="SM00855">
    <property type="entry name" value="PGAM"/>
    <property type="match status" value="1"/>
</dbReference>
<evidence type="ECO:0000256" key="2">
    <source>
        <dbReference type="PIRSR" id="PIRSR613078-2"/>
    </source>
</evidence>
<gene>
    <name evidence="4" type="ORF">A3I40_02265</name>
</gene>
<name>A0A1F7V9T0_9BACT</name>
<keyword evidence="3" id="KW-1133">Transmembrane helix</keyword>
<evidence type="ECO:0000313" key="4">
    <source>
        <dbReference type="EMBL" id="OGL87276.1"/>
    </source>
</evidence>
<organism evidence="4 5">
    <name type="scientific">Candidatus Uhrbacteria bacterium RIFCSPLOWO2_02_FULL_48_12</name>
    <dbReference type="NCBI Taxonomy" id="1802407"/>
    <lineage>
        <taxon>Bacteria</taxon>
        <taxon>Candidatus Uhriibacteriota</taxon>
    </lineage>
</organism>
<proteinExistence type="predicted"/>
<feature type="binding site" evidence="2">
    <location>
        <begin position="49"/>
        <end position="56"/>
    </location>
    <ligand>
        <name>substrate</name>
    </ligand>
</feature>
<protein>
    <recommendedName>
        <fullName evidence="6">Phosphoglycerate mutase</fullName>
    </recommendedName>
</protein>
<dbReference type="SUPFAM" id="SSF53254">
    <property type="entry name" value="Phosphoglycerate mutase-like"/>
    <property type="match status" value="1"/>
</dbReference>
<feature type="transmembrane region" description="Helical" evidence="3">
    <location>
        <begin position="6"/>
        <end position="25"/>
    </location>
</feature>
<dbReference type="Proteomes" id="UP000178723">
    <property type="component" value="Unassembled WGS sequence"/>
</dbReference>
<feature type="binding site" evidence="2">
    <location>
        <position position="101"/>
    </location>
    <ligand>
        <name>substrate</name>
    </ligand>
</feature>
<evidence type="ECO:0008006" key="6">
    <source>
        <dbReference type="Google" id="ProtNLM"/>
    </source>
</evidence>
<reference evidence="4 5" key="1">
    <citation type="journal article" date="2016" name="Nat. Commun.">
        <title>Thousands of microbial genomes shed light on interconnected biogeochemical processes in an aquifer system.</title>
        <authorList>
            <person name="Anantharaman K."/>
            <person name="Brown C.T."/>
            <person name="Hug L.A."/>
            <person name="Sharon I."/>
            <person name="Castelle C.J."/>
            <person name="Probst A.J."/>
            <person name="Thomas B.C."/>
            <person name="Singh A."/>
            <person name="Wilkins M.J."/>
            <person name="Karaoz U."/>
            <person name="Brodie E.L."/>
            <person name="Williams K.H."/>
            <person name="Hubbard S.S."/>
            <person name="Banfield J.F."/>
        </authorList>
    </citation>
    <scope>NUCLEOTIDE SEQUENCE [LARGE SCALE GENOMIC DNA]</scope>
</reference>
<accession>A0A1F7V9T0</accession>
<keyword evidence="3" id="KW-0812">Transmembrane</keyword>
<dbReference type="PANTHER" id="PTHR47821">
    <property type="entry name" value="PHOSPHOGLYCERATE MUTASE FAMILY PROTEIN"/>
    <property type="match status" value="1"/>
</dbReference>